<dbReference type="RefSeq" id="WP_320501495.1">
    <property type="nucleotide sequence ID" value="NZ_JAXCLX010000002.1"/>
</dbReference>
<evidence type="ECO:0000313" key="2">
    <source>
        <dbReference type="Proteomes" id="UP001271769"/>
    </source>
</evidence>
<accession>A0ABU5E0I3</accession>
<organism evidence="1 2">
    <name type="scientific">Dongia rigui</name>
    <dbReference type="NCBI Taxonomy" id="940149"/>
    <lineage>
        <taxon>Bacteria</taxon>
        <taxon>Pseudomonadati</taxon>
        <taxon>Pseudomonadota</taxon>
        <taxon>Alphaproteobacteria</taxon>
        <taxon>Rhodospirillales</taxon>
        <taxon>Dongiaceae</taxon>
        <taxon>Dongia</taxon>
    </lineage>
</organism>
<dbReference type="Pfam" id="PF07372">
    <property type="entry name" value="DUF1491"/>
    <property type="match status" value="1"/>
</dbReference>
<keyword evidence="2" id="KW-1185">Reference proteome</keyword>
<comment type="caution">
    <text evidence="1">The sequence shown here is derived from an EMBL/GenBank/DDBJ whole genome shotgun (WGS) entry which is preliminary data.</text>
</comment>
<dbReference type="EMBL" id="JAXCLX010000002">
    <property type="protein sequence ID" value="MDY0873026.1"/>
    <property type="molecule type" value="Genomic_DNA"/>
</dbReference>
<sequence>MTERLATELYVKAHIRQCFAKGLTAIVAHKGDDWGGAILVKLNLLGPGCRLLNQTRDADGEIAWLPVQAGTLLSEHEADDYIAKAVNRDPDLWVVEIEDRSGTNPFPGKIL</sequence>
<evidence type="ECO:0000313" key="1">
    <source>
        <dbReference type="EMBL" id="MDY0873026.1"/>
    </source>
</evidence>
<dbReference type="Proteomes" id="UP001271769">
    <property type="component" value="Unassembled WGS sequence"/>
</dbReference>
<protein>
    <submittedName>
        <fullName evidence="1">DUF1491 family protein</fullName>
    </submittedName>
</protein>
<dbReference type="InterPro" id="IPR009964">
    <property type="entry name" value="DUF1491"/>
</dbReference>
<proteinExistence type="predicted"/>
<dbReference type="Gene3D" id="3.40.1530.20">
    <property type="entry name" value="Protein of unknown function (DUF1491)"/>
    <property type="match status" value="1"/>
</dbReference>
<reference evidence="1 2" key="1">
    <citation type="journal article" date="2013" name="Antonie Van Leeuwenhoek">
        <title>Dongia rigui sp. nov., isolated from freshwater of a large wetland in Korea.</title>
        <authorList>
            <person name="Baik K.S."/>
            <person name="Hwang Y.M."/>
            <person name="Choi J.S."/>
            <person name="Kwon J."/>
            <person name="Seong C.N."/>
        </authorList>
    </citation>
    <scope>NUCLEOTIDE SEQUENCE [LARGE SCALE GENOMIC DNA]</scope>
    <source>
        <strain evidence="1 2">04SU4-P</strain>
    </source>
</reference>
<gene>
    <name evidence="1" type="ORF">SMD31_13875</name>
</gene>
<name>A0ABU5E0I3_9PROT</name>